<dbReference type="Gene3D" id="1.10.357.10">
    <property type="entry name" value="Tetracycline Repressor, domain 2"/>
    <property type="match status" value="1"/>
</dbReference>
<dbReference type="InterPro" id="IPR050109">
    <property type="entry name" value="HTH-type_TetR-like_transc_reg"/>
</dbReference>
<evidence type="ECO:0000256" key="2">
    <source>
        <dbReference type="ARBA" id="ARBA00023125"/>
    </source>
</evidence>
<organism evidence="6 7">
    <name type="scientific">Bosea eneae</name>
    <dbReference type="NCBI Taxonomy" id="151454"/>
    <lineage>
        <taxon>Bacteria</taxon>
        <taxon>Pseudomonadati</taxon>
        <taxon>Pseudomonadota</taxon>
        <taxon>Alphaproteobacteria</taxon>
        <taxon>Hyphomicrobiales</taxon>
        <taxon>Boseaceae</taxon>
        <taxon>Bosea</taxon>
    </lineage>
</organism>
<dbReference type="PANTHER" id="PTHR30055:SF238">
    <property type="entry name" value="MYCOFACTOCIN BIOSYNTHESIS TRANSCRIPTIONAL REGULATOR MFTR-RELATED"/>
    <property type="match status" value="1"/>
</dbReference>
<evidence type="ECO:0000256" key="4">
    <source>
        <dbReference type="PROSITE-ProRule" id="PRU00335"/>
    </source>
</evidence>
<proteinExistence type="predicted"/>
<keyword evidence="1" id="KW-0805">Transcription regulation</keyword>
<feature type="DNA-binding region" description="H-T-H motif" evidence="4">
    <location>
        <begin position="24"/>
        <end position="43"/>
    </location>
</feature>
<keyword evidence="2 4" id="KW-0238">DNA-binding</keyword>
<evidence type="ECO:0000313" key="7">
    <source>
        <dbReference type="Proteomes" id="UP001596053"/>
    </source>
</evidence>
<feature type="domain" description="HTH tetR-type" evidence="5">
    <location>
        <begin position="1"/>
        <end position="61"/>
    </location>
</feature>
<evidence type="ECO:0000256" key="3">
    <source>
        <dbReference type="ARBA" id="ARBA00023163"/>
    </source>
</evidence>
<reference evidence="7" key="1">
    <citation type="journal article" date="2019" name="Int. J. Syst. Evol. Microbiol.">
        <title>The Global Catalogue of Microorganisms (GCM) 10K type strain sequencing project: providing services to taxonomists for standard genome sequencing and annotation.</title>
        <authorList>
            <consortium name="The Broad Institute Genomics Platform"/>
            <consortium name="The Broad Institute Genome Sequencing Center for Infectious Disease"/>
            <person name="Wu L."/>
            <person name="Ma J."/>
        </authorList>
    </citation>
    <scope>NUCLEOTIDE SEQUENCE [LARGE SCALE GENOMIC DNA]</scope>
    <source>
        <strain evidence="7">NCAIM B.01391</strain>
    </source>
</reference>
<dbReference type="EMBL" id="JBHSLW010000023">
    <property type="protein sequence ID" value="MFC5420956.1"/>
    <property type="molecule type" value="Genomic_DNA"/>
</dbReference>
<dbReference type="InterPro" id="IPR001647">
    <property type="entry name" value="HTH_TetR"/>
</dbReference>
<dbReference type="PROSITE" id="PS50977">
    <property type="entry name" value="HTH_TETR_2"/>
    <property type="match status" value="1"/>
</dbReference>
<name>A0ABW0ITH3_9HYPH</name>
<sequence length="197" mass="21940">MVTRLEFVSRLERAFLDHGYENLTMTALAKAVDVTRRTLYNYFSSKEEAFRFLIENVNTQAVEVGMAAGRAAWADGRDVVDILATILDTRYGNTRRRLARSPHAIEINDQAFRRCRDIMIASAIGFQSELARFIAELEAGRILRVRPDVGPGTLAQLLADGARGTNQSLPPIDPSKLHLRYRGMVGALLHGTIEANP</sequence>
<dbReference type="Pfam" id="PF00440">
    <property type="entry name" value="TetR_N"/>
    <property type="match status" value="1"/>
</dbReference>
<dbReference type="PANTHER" id="PTHR30055">
    <property type="entry name" value="HTH-TYPE TRANSCRIPTIONAL REGULATOR RUTR"/>
    <property type="match status" value="1"/>
</dbReference>
<accession>A0ABW0ITH3</accession>
<evidence type="ECO:0000259" key="5">
    <source>
        <dbReference type="PROSITE" id="PS50977"/>
    </source>
</evidence>
<keyword evidence="7" id="KW-1185">Reference proteome</keyword>
<keyword evidence="3" id="KW-0804">Transcription</keyword>
<dbReference type="Proteomes" id="UP001596053">
    <property type="component" value="Unassembled WGS sequence"/>
</dbReference>
<protein>
    <submittedName>
        <fullName evidence="6">TetR/AcrR family transcriptional regulator</fullName>
    </submittedName>
</protein>
<dbReference type="InterPro" id="IPR009057">
    <property type="entry name" value="Homeodomain-like_sf"/>
</dbReference>
<gene>
    <name evidence="6" type="ORF">ACFPOB_15470</name>
</gene>
<dbReference type="SUPFAM" id="SSF46689">
    <property type="entry name" value="Homeodomain-like"/>
    <property type="match status" value="1"/>
</dbReference>
<evidence type="ECO:0000313" key="6">
    <source>
        <dbReference type="EMBL" id="MFC5420956.1"/>
    </source>
</evidence>
<dbReference type="RefSeq" id="WP_377799313.1">
    <property type="nucleotide sequence ID" value="NZ_JBHSLW010000023.1"/>
</dbReference>
<evidence type="ECO:0000256" key="1">
    <source>
        <dbReference type="ARBA" id="ARBA00023015"/>
    </source>
</evidence>
<comment type="caution">
    <text evidence="6">The sequence shown here is derived from an EMBL/GenBank/DDBJ whole genome shotgun (WGS) entry which is preliminary data.</text>
</comment>